<feature type="transmembrane region" description="Helical" evidence="7">
    <location>
        <begin position="548"/>
        <end position="572"/>
    </location>
</feature>
<keyword evidence="10" id="KW-1185">Reference proteome</keyword>
<feature type="transmembrane region" description="Helical" evidence="7">
    <location>
        <begin position="502"/>
        <end position="527"/>
    </location>
</feature>
<dbReference type="GO" id="GO:0005886">
    <property type="term" value="C:plasma membrane"/>
    <property type="evidence" value="ECO:0007669"/>
    <property type="project" value="InterPro"/>
</dbReference>
<name>A0AAN9GGJ9_9CAEN</name>
<feature type="transmembrane region" description="Helical" evidence="7">
    <location>
        <begin position="310"/>
        <end position="330"/>
    </location>
</feature>
<evidence type="ECO:0000313" key="10">
    <source>
        <dbReference type="Proteomes" id="UP001374579"/>
    </source>
</evidence>
<evidence type="ECO:0000256" key="1">
    <source>
        <dbReference type="ARBA" id="ARBA00004141"/>
    </source>
</evidence>
<organism evidence="9 10">
    <name type="scientific">Littorina saxatilis</name>
    <dbReference type="NCBI Taxonomy" id="31220"/>
    <lineage>
        <taxon>Eukaryota</taxon>
        <taxon>Metazoa</taxon>
        <taxon>Spiralia</taxon>
        <taxon>Lophotrochozoa</taxon>
        <taxon>Mollusca</taxon>
        <taxon>Gastropoda</taxon>
        <taxon>Caenogastropoda</taxon>
        <taxon>Littorinimorpha</taxon>
        <taxon>Littorinoidea</taxon>
        <taxon>Littorinidae</taxon>
        <taxon>Littorina</taxon>
    </lineage>
</organism>
<evidence type="ECO:0000256" key="6">
    <source>
        <dbReference type="SAM" id="MobiDB-lite"/>
    </source>
</evidence>
<dbReference type="PANTHER" id="PTHR23302">
    <property type="entry name" value="TRANSMEMBRANE CHANNEL-RELATED"/>
    <property type="match status" value="1"/>
</dbReference>
<evidence type="ECO:0000256" key="5">
    <source>
        <dbReference type="ARBA" id="ARBA00023136"/>
    </source>
</evidence>
<evidence type="ECO:0000256" key="4">
    <source>
        <dbReference type="ARBA" id="ARBA00022989"/>
    </source>
</evidence>
<dbReference type="EMBL" id="JBAMIC010000004">
    <property type="protein sequence ID" value="KAK7107074.1"/>
    <property type="molecule type" value="Genomic_DNA"/>
</dbReference>
<gene>
    <name evidence="9" type="ORF">V1264_015053</name>
</gene>
<feature type="transmembrane region" description="Helical" evidence="7">
    <location>
        <begin position="607"/>
        <end position="630"/>
    </location>
</feature>
<evidence type="ECO:0000256" key="2">
    <source>
        <dbReference type="ARBA" id="ARBA00006510"/>
    </source>
</evidence>
<proteinExistence type="inferred from homology"/>
<dbReference type="Proteomes" id="UP001374579">
    <property type="component" value="Unassembled WGS sequence"/>
</dbReference>
<feature type="transmembrane region" description="Helical" evidence="7">
    <location>
        <begin position="350"/>
        <end position="374"/>
    </location>
</feature>
<keyword evidence="4 7" id="KW-1133">Transmembrane helix</keyword>
<keyword evidence="3 7" id="KW-0812">Transmembrane</keyword>
<sequence length="721" mass="81218">MMSALIWTMSRRHRVGPDTEATEKAAQQFHSITTEVERHKVLHTIRQLPSPMATKMQLKKKLMEGPVTESYGVKQMKFENKKRMQSLKNAWHNFKYTMELWGSSMRTIEGHHGTGVVSYFVFLRYLLLVNFCMFLLSMFIWVPVVIHDESAYTSGSTAATCTPLYDVNVSSNAFELIIDFFQGSGWMEKTMMFYGYYSGNGLDNTSYKLSLAYILVCIFCLVVSLILMETFLVSDFRETILNAGNGSTGFCNKVFGTWDYALTDDASASIKHKSVRFELLSYVNEQIFVKEREQRLRDGYLRCKLYTIRIIINIFIVLVLVASGYLIYYVTDYSTGYVRRNAGVSGTTEVLLKLLVQFLPAITISALNGVLPVIFKKVVAGEEYTNAFVVKITLVRTVFLRLASLIVLMGTLYSAVTCSTRSVCRSTSSPCSVITCWETYVGQQLYKLIIADLLAVIIKTLLVELPRRLCYEKCSCGIFKKIRPPEFDIPACVLDLVYSQCLYWLALTFAPLAPTFAVLKVVVTFYMKKLSVLKACPPAEQPLRASRTTSFFMVILLIAFFICSFTVGYVFYDMEPSHGCGPFRTYGHMYYAITQTVEGWPSGAQSFYNLIVSPAVTGPLIIFLILLIYYCSVLASAHKSVAYMYREQLVKEGRDKQYLMVKVMELGGDSTPAPNPRRAQPAGLKNINETAPAPRKVASTNQTNNQQMSTGLSSPHAGYAC</sequence>
<evidence type="ECO:0000259" key="8">
    <source>
        <dbReference type="Pfam" id="PF07810"/>
    </source>
</evidence>
<evidence type="ECO:0000256" key="7">
    <source>
        <dbReference type="SAM" id="Phobius"/>
    </source>
</evidence>
<dbReference type="Pfam" id="PF07810">
    <property type="entry name" value="TMC"/>
    <property type="match status" value="1"/>
</dbReference>
<keyword evidence="5 7" id="KW-0472">Membrane</keyword>
<dbReference type="InterPro" id="IPR038900">
    <property type="entry name" value="TMC"/>
</dbReference>
<comment type="subcellular location">
    <subcellularLocation>
        <location evidence="1">Membrane</location>
        <topology evidence="1">Multi-pass membrane protein</topology>
    </subcellularLocation>
</comment>
<feature type="transmembrane region" description="Helical" evidence="7">
    <location>
        <begin position="394"/>
        <end position="416"/>
    </location>
</feature>
<feature type="compositionally biased region" description="Polar residues" evidence="6">
    <location>
        <begin position="698"/>
        <end position="713"/>
    </location>
</feature>
<reference evidence="9 10" key="1">
    <citation type="submission" date="2024-02" db="EMBL/GenBank/DDBJ databases">
        <title>Chromosome-scale genome assembly of the rough periwinkle Littorina saxatilis.</title>
        <authorList>
            <person name="De Jode A."/>
            <person name="Faria R."/>
            <person name="Formenti G."/>
            <person name="Sims Y."/>
            <person name="Smith T.P."/>
            <person name="Tracey A."/>
            <person name="Wood J.M.D."/>
            <person name="Zagrodzka Z.B."/>
            <person name="Johannesson K."/>
            <person name="Butlin R.K."/>
            <person name="Leder E.H."/>
        </authorList>
    </citation>
    <scope>NUCLEOTIDE SEQUENCE [LARGE SCALE GENOMIC DNA]</scope>
    <source>
        <strain evidence="9">Snail1</strain>
        <tissue evidence="9">Muscle</tissue>
    </source>
</reference>
<evidence type="ECO:0000256" key="3">
    <source>
        <dbReference type="ARBA" id="ARBA00022692"/>
    </source>
</evidence>
<comment type="similarity">
    <text evidence="2">Belongs to the TMC family.</text>
</comment>
<accession>A0AAN9GGJ9</accession>
<feature type="transmembrane region" description="Helical" evidence="7">
    <location>
        <begin position="125"/>
        <end position="146"/>
    </location>
</feature>
<dbReference type="GO" id="GO:0008381">
    <property type="term" value="F:mechanosensitive monoatomic ion channel activity"/>
    <property type="evidence" value="ECO:0007669"/>
    <property type="project" value="TreeGrafter"/>
</dbReference>
<evidence type="ECO:0000313" key="9">
    <source>
        <dbReference type="EMBL" id="KAK7107074.1"/>
    </source>
</evidence>
<dbReference type="PANTHER" id="PTHR23302:SF24">
    <property type="entry name" value="TMC DOMAIN-CONTAINING PROTEIN"/>
    <property type="match status" value="1"/>
</dbReference>
<dbReference type="AlphaFoldDB" id="A0AAN9GGJ9"/>
<comment type="caution">
    <text evidence="9">The sequence shown here is derived from an EMBL/GenBank/DDBJ whole genome shotgun (WGS) entry which is preliminary data.</text>
</comment>
<dbReference type="InterPro" id="IPR012496">
    <property type="entry name" value="TMC_dom"/>
</dbReference>
<protein>
    <recommendedName>
        <fullName evidence="8">TMC domain-containing protein</fullName>
    </recommendedName>
</protein>
<feature type="domain" description="TMC" evidence="8">
    <location>
        <begin position="436"/>
        <end position="546"/>
    </location>
</feature>
<feature type="transmembrane region" description="Helical" evidence="7">
    <location>
        <begin position="211"/>
        <end position="232"/>
    </location>
</feature>
<feature type="region of interest" description="Disordered" evidence="6">
    <location>
        <begin position="669"/>
        <end position="721"/>
    </location>
</feature>